<dbReference type="AlphaFoldDB" id="A0A1I8IJV9"/>
<name>A0A1I8IJV9_9PLAT</name>
<keyword evidence="2" id="KW-0472">Membrane</keyword>
<dbReference type="InterPro" id="IPR002110">
    <property type="entry name" value="Ankyrin_rpt"/>
</dbReference>
<evidence type="ECO:0000313" key="3">
    <source>
        <dbReference type="Proteomes" id="UP000095280"/>
    </source>
</evidence>
<feature type="repeat" description="ANK" evidence="1">
    <location>
        <begin position="1"/>
        <end position="33"/>
    </location>
</feature>
<sequence>NTALHYACKHAGSSARSLELLLSNGASCSRTTTGRHQSMWPCLTIMGQPLVYCSLTPIATGVMSYRKDTGMSHMDILIQHSPQTALVTHTLFLPGPRPDDPASKPNRYLGLRTMVERQREDLLKHPLCARTARVQMVLHSLLFSWCDFFFYAVFLCCLTAFVADQGPLPISLVDANTGCRNTSSSGDRYGGRGIDWGRL</sequence>
<evidence type="ECO:0000256" key="2">
    <source>
        <dbReference type="SAM" id="Phobius"/>
    </source>
</evidence>
<reference evidence="4" key="1">
    <citation type="submission" date="2016-11" db="UniProtKB">
        <authorList>
            <consortium name="WormBaseParasite"/>
        </authorList>
    </citation>
    <scope>IDENTIFICATION</scope>
</reference>
<organism evidence="3 4">
    <name type="scientific">Macrostomum lignano</name>
    <dbReference type="NCBI Taxonomy" id="282301"/>
    <lineage>
        <taxon>Eukaryota</taxon>
        <taxon>Metazoa</taxon>
        <taxon>Spiralia</taxon>
        <taxon>Lophotrochozoa</taxon>
        <taxon>Platyhelminthes</taxon>
        <taxon>Rhabditophora</taxon>
        <taxon>Macrostomorpha</taxon>
        <taxon>Macrostomida</taxon>
        <taxon>Macrostomidae</taxon>
        <taxon>Macrostomum</taxon>
    </lineage>
</organism>
<dbReference type="WBParaSite" id="maker-uti_cns_0013502-snap-gene-0.4-mRNA-1">
    <property type="protein sequence ID" value="maker-uti_cns_0013502-snap-gene-0.4-mRNA-1"/>
    <property type="gene ID" value="maker-uti_cns_0013502-snap-gene-0.4"/>
</dbReference>
<dbReference type="Proteomes" id="UP000095280">
    <property type="component" value="Unplaced"/>
</dbReference>
<keyword evidence="2" id="KW-1133">Transmembrane helix</keyword>
<feature type="transmembrane region" description="Helical" evidence="2">
    <location>
        <begin position="140"/>
        <end position="163"/>
    </location>
</feature>
<keyword evidence="2" id="KW-0812">Transmembrane</keyword>
<proteinExistence type="predicted"/>
<accession>A0A1I8IJV9</accession>
<dbReference type="PROSITE" id="PS50088">
    <property type="entry name" value="ANK_REPEAT"/>
    <property type="match status" value="1"/>
</dbReference>
<protein>
    <submittedName>
        <fullName evidence="4">ANK_REP_REGION domain-containing protein</fullName>
    </submittedName>
</protein>
<evidence type="ECO:0000256" key="1">
    <source>
        <dbReference type="PROSITE-ProRule" id="PRU00023"/>
    </source>
</evidence>
<keyword evidence="1" id="KW-0040">ANK repeat</keyword>
<evidence type="ECO:0000313" key="4">
    <source>
        <dbReference type="WBParaSite" id="maker-uti_cns_0013502-snap-gene-0.4-mRNA-1"/>
    </source>
</evidence>
<keyword evidence="3" id="KW-1185">Reference proteome</keyword>